<keyword evidence="3" id="KW-0411">Iron-sulfur</keyword>
<accession>A0ABU3ASK7</accession>
<name>A0ABU3ASK7_9ACTN</name>
<feature type="domain" description="Molybdopterin oxidoreductase" evidence="5">
    <location>
        <begin position="54"/>
        <end position="474"/>
    </location>
</feature>
<dbReference type="InterPro" id="IPR050123">
    <property type="entry name" value="Prok_molybdopt-oxidoreductase"/>
</dbReference>
<evidence type="ECO:0000256" key="1">
    <source>
        <dbReference type="ARBA" id="ARBA00022723"/>
    </source>
</evidence>
<comment type="caution">
    <text evidence="7">The sequence shown here is derived from an EMBL/GenBank/DDBJ whole genome shotgun (WGS) entry which is preliminary data.</text>
</comment>
<dbReference type="PANTHER" id="PTHR43105:SF10">
    <property type="entry name" value="NADH-QUINONE OXIDOREDUCTASE SUBUNIT G"/>
    <property type="match status" value="1"/>
</dbReference>
<evidence type="ECO:0000256" key="2">
    <source>
        <dbReference type="ARBA" id="ARBA00023004"/>
    </source>
</evidence>
<dbReference type="InterPro" id="IPR006657">
    <property type="entry name" value="MoPterin_dinucl-bd_dom"/>
</dbReference>
<keyword evidence="8" id="KW-1185">Reference proteome</keyword>
<feature type="region of interest" description="Disordered" evidence="4">
    <location>
        <begin position="1"/>
        <end position="63"/>
    </location>
</feature>
<evidence type="ECO:0000313" key="8">
    <source>
        <dbReference type="Proteomes" id="UP001180724"/>
    </source>
</evidence>
<gene>
    <name evidence="7" type="ORF">RM812_23560</name>
</gene>
<organism evidence="7 8">
    <name type="scientific">Streptomyces lancefieldiae</name>
    <dbReference type="NCBI Taxonomy" id="3075520"/>
    <lineage>
        <taxon>Bacteria</taxon>
        <taxon>Bacillati</taxon>
        <taxon>Actinomycetota</taxon>
        <taxon>Actinomycetes</taxon>
        <taxon>Kitasatosporales</taxon>
        <taxon>Streptomycetaceae</taxon>
        <taxon>Streptomyces</taxon>
    </lineage>
</organism>
<dbReference type="InterPro" id="IPR006656">
    <property type="entry name" value="Mopterin_OxRdtase"/>
</dbReference>
<dbReference type="Gene3D" id="3.40.50.740">
    <property type="match status" value="1"/>
</dbReference>
<evidence type="ECO:0000313" key="7">
    <source>
        <dbReference type="EMBL" id="MDT0613177.1"/>
    </source>
</evidence>
<dbReference type="InterPro" id="IPR009010">
    <property type="entry name" value="Asp_de-COase-like_dom_sf"/>
</dbReference>
<dbReference type="EMBL" id="JAVRFH010000025">
    <property type="protein sequence ID" value="MDT0613177.1"/>
    <property type="molecule type" value="Genomic_DNA"/>
</dbReference>
<dbReference type="SUPFAM" id="SSF50692">
    <property type="entry name" value="ADC-like"/>
    <property type="match status" value="1"/>
</dbReference>
<proteinExistence type="predicted"/>
<keyword evidence="2" id="KW-0408">Iron</keyword>
<dbReference type="RefSeq" id="WP_311575239.1">
    <property type="nucleotide sequence ID" value="NZ_JAVRFH010000025.1"/>
</dbReference>
<dbReference type="CDD" id="cd00508">
    <property type="entry name" value="MopB_CT_Fdh-Nap-like"/>
    <property type="match status" value="1"/>
</dbReference>
<dbReference type="Pfam" id="PF00384">
    <property type="entry name" value="Molybdopterin"/>
    <property type="match status" value="1"/>
</dbReference>
<reference evidence="7" key="1">
    <citation type="submission" date="2024-05" db="EMBL/GenBank/DDBJ databases">
        <title>30 novel species of actinomycetes from the DSMZ collection.</title>
        <authorList>
            <person name="Nouioui I."/>
        </authorList>
    </citation>
    <scope>NUCLEOTIDE SEQUENCE</scope>
    <source>
        <strain evidence="7">DSM 40712</strain>
    </source>
</reference>
<keyword evidence="1" id="KW-0479">Metal-binding</keyword>
<dbReference type="PANTHER" id="PTHR43105">
    <property type="entry name" value="RESPIRATORY NITRATE REDUCTASE"/>
    <property type="match status" value="1"/>
</dbReference>
<dbReference type="Gene3D" id="2.40.40.20">
    <property type="match status" value="1"/>
</dbReference>
<evidence type="ECO:0000256" key="3">
    <source>
        <dbReference type="ARBA" id="ARBA00023014"/>
    </source>
</evidence>
<evidence type="ECO:0000259" key="5">
    <source>
        <dbReference type="Pfam" id="PF00384"/>
    </source>
</evidence>
<feature type="compositionally biased region" description="Basic and acidic residues" evidence="4">
    <location>
        <begin position="1"/>
        <end position="49"/>
    </location>
</feature>
<sequence>MSERDRNRPDQTRPDRIRSDRIRSDRDRSDRDRTDRDGRKGRDGRDRSPKTYTRLTHPLVRDSRDAPLRRATWDEALDRTARGLAAARGAFGLFSCARATNEMNYVAQKFARVVMGTHNVDSCNRTCHAPSVAGLSAAFGSGGGTSSYEEIEHSDVIVMWGSNARFAHPIFFQHVLKGIRGGARMYAVDPRRTSTAEWAESWLGPNVGTDIPMAHAIGREIIHAGLANEAFIERATTGYEEYRALVEPWTLSLAEKVTGVPAAAIRQLAHAYARAERAQLCWTLGITEHHNGTDNVRALINLSLLTGHVGRYGSGLQPLRGQNNVQGGGDMGAIPNRLPGFQDVLDPEVRLKFESAWGTVMQPRHGLTLTEMFEAMEEGTLRAVYCIGENPAQSEADSEQAVRRLKALDFLVVQDIFLTRTAELADVVLPATAGWAETEGTTTNSERRVQRVRRAVTPPGEAREDIDILCDLAARLGHVWKYPDAEAVWNELRSLSPDHHGMTYARLEEHQGLQWPCPSTEALEPTYLHGRLWETDPVRRGPRAPFGIVRHDPPVDLTDEEYPIRLTTGRRLDSYNTGVQSGGYSSPLRRGESVELCPEDAERYGVAVGEEVRVTSRRGSVVAPVWVDTALRPGLAFMSFHFPDEVDTNQLTIEANCPIAGTAEFKASAIRIEKVSTSGPALR</sequence>
<dbReference type="Gene3D" id="3.40.228.10">
    <property type="entry name" value="Dimethylsulfoxide Reductase, domain 2"/>
    <property type="match status" value="1"/>
</dbReference>
<protein>
    <submittedName>
        <fullName evidence="7">Molybdopterin-dependent oxidoreductase</fullName>
    </submittedName>
</protein>
<dbReference type="SUPFAM" id="SSF53706">
    <property type="entry name" value="Formate dehydrogenase/DMSO reductase, domains 1-3"/>
    <property type="match status" value="1"/>
</dbReference>
<feature type="domain" description="Molybdopterin dinucleotide-binding" evidence="6">
    <location>
        <begin position="565"/>
        <end position="667"/>
    </location>
</feature>
<evidence type="ECO:0000259" key="6">
    <source>
        <dbReference type="Pfam" id="PF01568"/>
    </source>
</evidence>
<dbReference type="Proteomes" id="UP001180724">
    <property type="component" value="Unassembled WGS sequence"/>
</dbReference>
<dbReference type="Pfam" id="PF01568">
    <property type="entry name" value="Molydop_binding"/>
    <property type="match status" value="1"/>
</dbReference>
<evidence type="ECO:0000256" key="4">
    <source>
        <dbReference type="SAM" id="MobiDB-lite"/>
    </source>
</evidence>